<feature type="binding site" evidence="18">
    <location>
        <position position="439"/>
    </location>
    <ligand>
        <name>acetyl-CoA</name>
        <dbReference type="ChEBI" id="CHEBI:57288"/>
    </ligand>
</feature>
<keyword evidence="14 18" id="KW-0961">Cell wall biogenesis/degradation</keyword>
<comment type="pathway">
    <text evidence="18">Nucleotide-sugar biosynthesis; UDP-N-acetyl-alpha-D-glucosamine biosynthesis; N-acetyl-alpha-D-glucosamine 1-phosphate from alpha-D-glucosamine 6-phosphate (route II): step 2/2.</text>
</comment>
<evidence type="ECO:0000256" key="5">
    <source>
        <dbReference type="ARBA" id="ARBA00022679"/>
    </source>
</evidence>
<dbReference type="SUPFAM" id="SSF51161">
    <property type="entry name" value="Trimeric LpxA-like enzymes"/>
    <property type="match status" value="1"/>
</dbReference>
<feature type="binding site" evidence="18">
    <location>
        <position position="376"/>
    </location>
    <ligand>
        <name>UDP-N-acetyl-alpha-D-glucosamine</name>
        <dbReference type="ChEBI" id="CHEBI:57705"/>
    </ligand>
</feature>
<evidence type="ECO:0000256" key="2">
    <source>
        <dbReference type="ARBA" id="ARBA00007707"/>
    </source>
</evidence>
<evidence type="ECO:0000256" key="18">
    <source>
        <dbReference type="HAMAP-Rule" id="MF_01631"/>
    </source>
</evidence>
<dbReference type="GO" id="GO:0009245">
    <property type="term" value="P:lipid A biosynthetic process"/>
    <property type="evidence" value="ECO:0007669"/>
    <property type="project" value="UniProtKB-UniRule"/>
</dbReference>
<evidence type="ECO:0000256" key="1">
    <source>
        <dbReference type="ARBA" id="ARBA00004496"/>
    </source>
</evidence>
<dbReference type="Proteomes" id="UP000264006">
    <property type="component" value="Chromosome"/>
</dbReference>
<feature type="binding site" evidence="18">
    <location>
        <begin position="385"/>
        <end position="386"/>
    </location>
    <ligand>
        <name>acetyl-CoA</name>
        <dbReference type="ChEBI" id="CHEBI:57288"/>
    </ligand>
</feature>
<keyword evidence="7 18" id="KW-0479">Metal-binding</keyword>
<keyword evidence="13 18" id="KW-0012">Acyltransferase</keyword>
<evidence type="ECO:0000256" key="16">
    <source>
        <dbReference type="ARBA" id="ARBA00048493"/>
    </source>
</evidence>
<dbReference type="CDD" id="cd02540">
    <property type="entry name" value="GT2_GlmU_N_bac"/>
    <property type="match status" value="1"/>
</dbReference>
<dbReference type="PROSITE" id="PS00101">
    <property type="entry name" value="HEXAPEP_TRANSFERASES"/>
    <property type="match status" value="1"/>
</dbReference>
<feature type="binding site" evidence="18">
    <location>
        <begin position="80"/>
        <end position="81"/>
    </location>
    <ligand>
        <name>UDP-N-acetyl-alpha-D-glucosamine</name>
        <dbReference type="ChEBI" id="CHEBI:57705"/>
    </ligand>
</feature>
<feature type="region of interest" description="Linker" evidence="18">
    <location>
        <begin position="230"/>
        <end position="250"/>
    </location>
</feature>
<evidence type="ECO:0000256" key="15">
    <source>
        <dbReference type="ARBA" id="ARBA00048247"/>
    </source>
</evidence>
<comment type="similarity">
    <text evidence="3 18">In the N-terminal section; belongs to the N-acetylglucosamine-1-phosphate uridyltransferase family.</text>
</comment>
<feature type="binding site" evidence="18">
    <location>
        <position position="350"/>
    </location>
    <ligand>
        <name>UDP-N-acetyl-alpha-D-glucosamine</name>
        <dbReference type="ChEBI" id="CHEBI:57705"/>
    </ligand>
</feature>
<dbReference type="GO" id="GO:0008360">
    <property type="term" value="P:regulation of cell shape"/>
    <property type="evidence" value="ECO:0007669"/>
    <property type="project" value="UniProtKB-KW"/>
</dbReference>
<accession>A0A346Y2D5</accession>
<feature type="binding site" evidence="18">
    <location>
        <position position="171"/>
    </location>
    <ligand>
        <name>UDP-N-acetyl-alpha-D-glucosamine</name>
        <dbReference type="ChEBI" id="CHEBI:57705"/>
    </ligand>
</feature>
<dbReference type="GO" id="GO:0006048">
    <property type="term" value="P:UDP-N-acetylglucosamine biosynthetic process"/>
    <property type="evidence" value="ECO:0007669"/>
    <property type="project" value="UniProtKB-UniPathway"/>
</dbReference>
<dbReference type="GO" id="GO:0000902">
    <property type="term" value="P:cell morphogenesis"/>
    <property type="evidence" value="ECO:0007669"/>
    <property type="project" value="UniProtKB-UniRule"/>
</dbReference>
<protein>
    <recommendedName>
        <fullName evidence="18">Bifunctional protein GlmU</fullName>
    </recommendedName>
    <domain>
        <recommendedName>
            <fullName evidence="18">UDP-N-acetylglucosamine pyrophosphorylase</fullName>
            <ecNumber evidence="18">2.7.7.23</ecNumber>
        </recommendedName>
        <alternativeName>
            <fullName evidence="18">N-acetylglucosamine-1-phosphate uridyltransferase</fullName>
        </alternativeName>
    </domain>
    <domain>
        <recommendedName>
            <fullName evidence="18">Glucosamine-1-phosphate N-acetyltransferase</fullName>
            <ecNumber evidence="18">2.3.1.157</ecNumber>
        </recommendedName>
    </domain>
</protein>
<keyword evidence="8 18" id="KW-0677">Repeat</keyword>
<keyword evidence="9 18" id="KW-0460">Magnesium</keyword>
<feature type="binding site" evidence="18">
    <location>
        <position position="422"/>
    </location>
    <ligand>
        <name>acetyl-CoA</name>
        <dbReference type="ChEBI" id="CHEBI:57288"/>
    </ligand>
</feature>
<keyword evidence="10 18" id="KW-0133">Cell shape</keyword>
<comment type="pathway">
    <text evidence="18">Nucleotide-sugar biosynthesis; UDP-N-acetyl-alpha-D-glucosamine biosynthesis; UDP-N-acetyl-alpha-D-glucosamine from N-acetyl-alpha-D-glucosamine 1-phosphate: step 1/1.</text>
</comment>
<dbReference type="GO" id="GO:0003977">
    <property type="term" value="F:UDP-N-acetylglucosamine diphosphorylase activity"/>
    <property type="evidence" value="ECO:0007669"/>
    <property type="project" value="UniProtKB-UniRule"/>
</dbReference>
<dbReference type="InterPro" id="IPR011004">
    <property type="entry name" value="Trimer_LpxA-like_sf"/>
</dbReference>
<evidence type="ECO:0000256" key="6">
    <source>
        <dbReference type="ARBA" id="ARBA00022695"/>
    </source>
</evidence>
<dbReference type="OrthoDB" id="9775031at2"/>
<feature type="binding site" evidence="18">
    <location>
        <position position="404"/>
    </location>
    <ligand>
        <name>acetyl-CoA</name>
        <dbReference type="ChEBI" id="CHEBI:57288"/>
    </ligand>
</feature>
<evidence type="ECO:0000256" key="10">
    <source>
        <dbReference type="ARBA" id="ARBA00022960"/>
    </source>
</evidence>
<dbReference type="InterPro" id="IPR038009">
    <property type="entry name" value="GlmU_C_LbH"/>
</dbReference>
<dbReference type="Pfam" id="PF00132">
    <property type="entry name" value="Hexapep"/>
    <property type="match status" value="1"/>
</dbReference>
<dbReference type="Gene3D" id="3.90.550.10">
    <property type="entry name" value="Spore Coat Polysaccharide Biosynthesis Protein SpsA, Chain A"/>
    <property type="match status" value="1"/>
</dbReference>
<dbReference type="GO" id="GO:0071555">
    <property type="term" value="P:cell wall organization"/>
    <property type="evidence" value="ECO:0007669"/>
    <property type="project" value="UniProtKB-KW"/>
</dbReference>
<dbReference type="PANTHER" id="PTHR43584">
    <property type="entry name" value="NUCLEOTIDYL TRANSFERASE"/>
    <property type="match status" value="1"/>
</dbReference>
<dbReference type="GO" id="GO:0000287">
    <property type="term" value="F:magnesium ion binding"/>
    <property type="evidence" value="ECO:0007669"/>
    <property type="project" value="UniProtKB-UniRule"/>
</dbReference>
<dbReference type="InterPro" id="IPR005882">
    <property type="entry name" value="Bifunctional_GlmU"/>
</dbReference>
<feature type="binding site" evidence="18">
    <location>
        <position position="379"/>
    </location>
    <ligand>
        <name>acetyl-CoA</name>
        <dbReference type="ChEBI" id="CHEBI:57288"/>
    </ligand>
</feature>
<dbReference type="EC" id="2.3.1.157" evidence="18"/>
<feature type="region of interest" description="Pyrophosphorylase" evidence="18">
    <location>
        <begin position="1"/>
        <end position="229"/>
    </location>
</feature>
<dbReference type="SUPFAM" id="SSF53448">
    <property type="entry name" value="Nucleotide-diphospho-sugar transferases"/>
    <property type="match status" value="1"/>
</dbReference>
<sequence length="464" mass="48439">MIGAVVLAAGKGTRLRSSRAKVLHEVAGRSLLGWALEALRPLDLDRVVVVVGHQADDVAAAAEAMDVPGLVTVLQEPQNGTGHAVRMAVEAGALDGLDEVLVLPGDVPGITTETLVRLRADRGDGAASVLTTRLDDPAGYGRIVRDDDGNVSAIVEHRDATDAQRAIDEVNTAMFAFRTPDLLDALSSLTTDNAQGEEYLTDTVAALSGDGGVRATEAAPDEVSGVNDMAQLAEVEAVLRQRILTRHMAAGVRIVDPATTYVDADVVIEADATVLPGTMLEGRTHIAAGATVGPHSRLVDTVVGEGATVTYTVATETRIGPEATVGPYTHLRTGTVLERGSKAGGFVEMKKAHIGEGSKVPHLSYVGDAEVGRGVNLGAGTITVNYDGFEKHTTTIGDGAFVGSDSMLVAPIDIGTGAFVGAGSTITTDVPADALVVERAQPRIIDGWAARRRARHERDHEREE</sequence>
<gene>
    <name evidence="18" type="primary">glmU</name>
    <name evidence="20" type="ORF">DVS28_a3961</name>
</gene>
<evidence type="ECO:0000256" key="7">
    <source>
        <dbReference type="ARBA" id="ARBA00022723"/>
    </source>
</evidence>
<evidence type="ECO:0000256" key="11">
    <source>
        <dbReference type="ARBA" id="ARBA00022984"/>
    </source>
</evidence>
<evidence type="ECO:0000256" key="12">
    <source>
        <dbReference type="ARBA" id="ARBA00023268"/>
    </source>
</evidence>
<dbReference type="Pfam" id="PF12804">
    <property type="entry name" value="NTP_transf_3"/>
    <property type="match status" value="1"/>
</dbReference>
<comment type="subcellular location">
    <subcellularLocation>
        <location evidence="1 18">Cytoplasm</location>
    </subcellularLocation>
</comment>
<feature type="binding site" evidence="18">
    <location>
        <position position="106"/>
    </location>
    <ligand>
        <name>Mg(2+)</name>
        <dbReference type="ChEBI" id="CHEBI:18420"/>
    </ligand>
</feature>
<feature type="binding site" evidence="18">
    <location>
        <position position="156"/>
    </location>
    <ligand>
        <name>UDP-N-acetyl-alpha-D-glucosamine</name>
        <dbReference type="ChEBI" id="CHEBI:57705"/>
    </ligand>
</feature>
<dbReference type="InterPro" id="IPR025877">
    <property type="entry name" value="MobA-like_NTP_Trfase"/>
</dbReference>
<dbReference type="UniPathway" id="UPA00113">
    <property type="reaction ID" value="UER00532"/>
</dbReference>
<feature type="binding site" evidence="18">
    <location>
        <position position="227"/>
    </location>
    <ligand>
        <name>Mg(2+)</name>
        <dbReference type="ChEBI" id="CHEBI:18420"/>
    </ligand>
</feature>
<feature type="binding site" evidence="18">
    <location>
        <position position="75"/>
    </location>
    <ligand>
        <name>UDP-N-acetyl-alpha-D-glucosamine</name>
        <dbReference type="ChEBI" id="CHEBI:57705"/>
    </ligand>
</feature>
<reference evidence="20 21" key="1">
    <citation type="submission" date="2018-09" db="EMBL/GenBank/DDBJ databases">
        <title>Complete genome sequence of Euzebya sp. DY32-46 isolated from seawater of Pacific Ocean.</title>
        <authorList>
            <person name="Xu L."/>
            <person name="Wu Y.-H."/>
            <person name="Xu X.-W."/>
        </authorList>
    </citation>
    <scope>NUCLEOTIDE SEQUENCE [LARGE SCALE GENOMIC DNA]</scope>
    <source>
        <strain evidence="20 21">DY32-46</strain>
    </source>
</reference>
<dbReference type="PANTHER" id="PTHR43584:SF3">
    <property type="entry name" value="BIFUNCTIONAL PROTEIN GLMU"/>
    <property type="match status" value="1"/>
</dbReference>
<comment type="catalytic activity">
    <reaction evidence="16 18">
        <text>N-acetyl-alpha-D-glucosamine 1-phosphate + UTP + H(+) = UDP-N-acetyl-alpha-D-glucosamine + diphosphate</text>
        <dbReference type="Rhea" id="RHEA:13509"/>
        <dbReference type="ChEBI" id="CHEBI:15378"/>
        <dbReference type="ChEBI" id="CHEBI:33019"/>
        <dbReference type="ChEBI" id="CHEBI:46398"/>
        <dbReference type="ChEBI" id="CHEBI:57705"/>
        <dbReference type="ChEBI" id="CHEBI:57776"/>
        <dbReference type="EC" id="2.7.7.23"/>
    </reaction>
</comment>
<feature type="binding site" evidence="18">
    <location>
        <position position="141"/>
    </location>
    <ligand>
        <name>UDP-N-acetyl-alpha-D-glucosamine</name>
        <dbReference type="ChEBI" id="CHEBI:57705"/>
    </ligand>
</feature>
<dbReference type="GO" id="GO:0009252">
    <property type="term" value="P:peptidoglycan biosynthetic process"/>
    <property type="evidence" value="ECO:0007669"/>
    <property type="project" value="UniProtKB-UniRule"/>
</dbReference>
<dbReference type="EMBL" id="CP031165">
    <property type="protein sequence ID" value="AXV08632.1"/>
    <property type="molecule type" value="Genomic_DNA"/>
</dbReference>
<dbReference type="InterPro" id="IPR018357">
    <property type="entry name" value="Hexapep_transf_CS"/>
</dbReference>
<proteinExistence type="inferred from homology"/>
<comment type="subunit">
    <text evidence="18">Homotrimer.</text>
</comment>
<comment type="caution">
    <text evidence="18">Lacks conserved residue(s) required for the propagation of feature annotation.</text>
</comment>
<dbReference type="GO" id="GO:0016020">
    <property type="term" value="C:membrane"/>
    <property type="evidence" value="ECO:0007669"/>
    <property type="project" value="GOC"/>
</dbReference>
<evidence type="ECO:0000256" key="8">
    <source>
        <dbReference type="ARBA" id="ARBA00022737"/>
    </source>
</evidence>
<dbReference type="InterPro" id="IPR001451">
    <property type="entry name" value="Hexapep"/>
</dbReference>
<comment type="catalytic activity">
    <reaction evidence="15 18">
        <text>alpha-D-glucosamine 1-phosphate + acetyl-CoA = N-acetyl-alpha-D-glucosamine 1-phosphate + CoA + H(+)</text>
        <dbReference type="Rhea" id="RHEA:13725"/>
        <dbReference type="ChEBI" id="CHEBI:15378"/>
        <dbReference type="ChEBI" id="CHEBI:57287"/>
        <dbReference type="ChEBI" id="CHEBI:57288"/>
        <dbReference type="ChEBI" id="CHEBI:57776"/>
        <dbReference type="ChEBI" id="CHEBI:58516"/>
        <dbReference type="EC" id="2.3.1.157"/>
    </reaction>
</comment>
<evidence type="ECO:0000313" key="21">
    <source>
        <dbReference type="Proteomes" id="UP000264006"/>
    </source>
</evidence>
<comment type="function">
    <text evidence="17 18">Catalyzes the last two sequential reactions in the de novo biosynthetic pathway for UDP-N-acetylglucosamine (UDP-GlcNAc). The C-terminal domain catalyzes the transfer of acetyl group from acetyl coenzyme A to glucosamine-1-phosphate (GlcN-1-P) to produce N-acetylglucosamine-1-phosphate (GlcNAc-1-P), which is converted into UDP-GlcNAc by the transfer of uridine 5-monophosphate (from uridine 5-triphosphate), a reaction catalyzed by the N-terminal domain.</text>
</comment>
<dbReference type="UniPathway" id="UPA00973"/>
<keyword evidence="12 18" id="KW-0511">Multifunctional enzyme</keyword>
<evidence type="ECO:0000256" key="9">
    <source>
        <dbReference type="ARBA" id="ARBA00022842"/>
    </source>
</evidence>
<dbReference type="RefSeq" id="WP_114592949.1">
    <property type="nucleotide sequence ID" value="NZ_CP031165.1"/>
</dbReference>
<dbReference type="NCBIfam" id="TIGR01173">
    <property type="entry name" value="glmU"/>
    <property type="match status" value="1"/>
</dbReference>
<evidence type="ECO:0000256" key="17">
    <source>
        <dbReference type="ARBA" id="ARBA00049628"/>
    </source>
</evidence>
<dbReference type="EC" id="2.7.7.23" evidence="18"/>
<feature type="binding site" evidence="18">
    <location>
        <begin position="7"/>
        <end position="10"/>
    </location>
    <ligand>
        <name>UDP-N-acetyl-alpha-D-glucosamine</name>
        <dbReference type="ChEBI" id="CHEBI:57705"/>
    </ligand>
</feature>
<organism evidence="20 21">
    <name type="scientific">Euzebya pacifica</name>
    <dbReference type="NCBI Taxonomy" id="1608957"/>
    <lineage>
        <taxon>Bacteria</taxon>
        <taxon>Bacillati</taxon>
        <taxon>Actinomycetota</taxon>
        <taxon>Nitriliruptoria</taxon>
        <taxon>Euzebyales</taxon>
    </lineage>
</organism>
<evidence type="ECO:0000259" key="19">
    <source>
        <dbReference type="Pfam" id="PF12804"/>
    </source>
</evidence>
<keyword evidence="11 18" id="KW-0573">Peptidoglycan synthesis</keyword>
<feature type="region of interest" description="N-acetyltransferase" evidence="18">
    <location>
        <begin position="251"/>
        <end position="464"/>
    </location>
</feature>
<keyword evidence="21" id="KW-1185">Reference proteome</keyword>
<comment type="pathway">
    <text evidence="18">Bacterial outer membrane biogenesis; LPS lipid A biosynthesis.</text>
</comment>
<evidence type="ECO:0000256" key="4">
    <source>
        <dbReference type="ARBA" id="ARBA00022490"/>
    </source>
</evidence>
<evidence type="ECO:0000256" key="3">
    <source>
        <dbReference type="ARBA" id="ARBA00007947"/>
    </source>
</evidence>
<dbReference type="InterPro" id="IPR050065">
    <property type="entry name" value="GlmU-like"/>
</dbReference>
<evidence type="ECO:0000313" key="20">
    <source>
        <dbReference type="EMBL" id="AXV08632.1"/>
    </source>
</evidence>
<dbReference type="Gene3D" id="2.160.10.10">
    <property type="entry name" value="Hexapeptide repeat proteins"/>
    <property type="match status" value="1"/>
</dbReference>
<keyword evidence="4 18" id="KW-0963">Cytoplasm</keyword>
<feature type="domain" description="MobA-like NTP transferase" evidence="19">
    <location>
        <begin position="4"/>
        <end position="133"/>
    </location>
</feature>
<feature type="active site" description="Proton acceptor" evidence="18">
    <location>
        <position position="362"/>
    </location>
</feature>
<dbReference type="InterPro" id="IPR029044">
    <property type="entry name" value="Nucleotide-diphossugar_trans"/>
</dbReference>
<dbReference type="KEGG" id="euz:DVS28_a3961"/>
<evidence type="ECO:0000256" key="14">
    <source>
        <dbReference type="ARBA" id="ARBA00023316"/>
    </source>
</evidence>
<comment type="cofactor">
    <cofactor evidence="18">
        <name>Mg(2+)</name>
        <dbReference type="ChEBI" id="CHEBI:18420"/>
    </cofactor>
    <text evidence="18">Binds 1 Mg(2+) ion per subunit.</text>
</comment>
<keyword evidence="5 18" id="KW-0808">Transferase</keyword>
<evidence type="ECO:0000256" key="13">
    <source>
        <dbReference type="ARBA" id="ARBA00023315"/>
    </source>
</evidence>
<dbReference type="GO" id="GO:0019134">
    <property type="term" value="F:glucosamine-1-phosphate N-acetyltransferase activity"/>
    <property type="evidence" value="ECO:0007669"/>
    <property type="project" value="UniProtKB-UniRule"/>
</dbReference>
<dbReference type="GO" id="GO:0005737">
    <property type="term" value="C:cytoplasm"/>
    <property type="evidence" value="ECO:0007669"/>
    <property type="project" value="UniProtKB-SubCell"/>
</dbReference>
<name>A0A346Y2D5_9ACTN</name>
<keyword evidence="6 18" id="KW-0548">Nucleotidyltransferase</keyword>
<feature type="binding site" evidence="18">
    <location>
        <position position="227"/>
    </location>
    <ligand>
        <name>UDP-N-acetyl-alpha-D-glucosamine</name>
        <dbReference type="ChEBI" id="CHEBI:57705"/>
    </ligand>
</feature>
<feature type="binding site" evidence="18">
    <location>
        <position position="365"/>
    </location>
    <ligand>
        <name>UDP-N-acetyl-alpha-D-glucosamine</name>
        <dbReference type="ChEBI" id="CHEBI:57705"/>
    </ligand>
</feature>
<feature type="binding site" evidence="18">
    <location>
        <position position="21"/>
    </location>
    <ligand>
        <name>UDP-N-acetyl-alpha-D-glucosamine</name>
        <dbReference type="ChEBI" id="CHEBI:57705"/>
    </ligand>
</feature>
<dbReference type="AlphaFoldDB" id="A0A346Y2D5"/>
<dbReference type="HAMAP" id="MF_01631">
    <property type="entry name" value="GlmU"/>
    <property type="match status" value="1"/>
</dbReference>
<dbReference type="CDD" id="cd03353">
    <property type="entry name" value="LbH_GlmU_C"/>
    <property type="match status" value="1"/>
</dbReference>
<feature type="binding site" evidence="18">
    <location>
        <position position="332"/>
    </location>
    <ligand>
        <name>UDP-N-acetyl-alpha-D-glucosamine</name>
        <dbReference type="ChEBI" id="CHEBI:57705"/>
    </ligand>
</feature>
<comment type="similarity">
    <text evidence="2 18">In the C-terminal section; belongs to the transferase hexapeptide repeat family.</text>
</comment>